<evidence type="ECO:0000256" key="1">
    <source>
        <dbReference type="SAM" id="MobiDB-lite"/>
    </source>
</evidence>
<feature type="compositionally biased region" description="Low complexity" evidence="1">
    <location>
        <begin position="135"/>
        <end position="158"/>
    </location>
</feature>
<reference evidence="2 3" key="2">
    <citation type="submission" date="2018-08" db="EMBL/GenBank/DDBJ databases">
        <title>Streptomyces kandeliansis sp. nov., an endophytic bacterium isolated from mangrove plant.</title>
        <authorList>
            <person name="Wang R."/>
        </authorList>
    </citation>
    <scope>NUCLEOTIDE SEQUENCE [LARGE SCALE GENOMIC DNA]</scope>
    <source>
        <strain evidence="3">H14(2018)</strain>
    </source>
</reference>
<feature type="compositionally biased region" description="Basic and acidic residues" evidence="1">
    <location>
        <begin position="196"/>
        <end position="212"/>
    </location>
</feature>
<evidence type="ECO:0000313" key="2">
    <source>
        <dbReference type="EMBL" id="AXH88795.1"/>
    </source>
</evidence>
<protein>
    <submittedName>
        <fullName evidence="2">Uncharacterized protein</fullName>
    </submittedName>
</protein>
<dbReference type="Proteomes" id="UP000253958">
    <property type="component" value="Chromosome"/>
</dbReference>
<feature type="region of interest" description="Disordered" evidence="1">
    <location>
        <begin position="132"/>
        <end position="173"/>
    </location>
</feature>
<dbReference type="AlphaFoldDB" id="A0A6N3JSV4"/>
<dbReference type="RefSeq" id="WP_114918689.1">
    <property type="nucleotide sequence ID" value="NZ_CP031263.1"/>
</dbReference>
<reference evidence="2 3" key="1">
    <citation type="submission" date="2018-07" db="EMBL/GenBank/DDBJ databases">
        <authorList>
            <person name="Ye Y."/>
        </authorList>
    </citation>
    <scope>NUCLEOTIDE SEQUENCE [LARGE SCALE GENOMIC DNA]</scope>
    <source>
        <strain evidence="3">H14(2018)</strain>
    </source>
</reference>
<organism evidence="2 3">
    <name type="scientific">Micromonospora aurantiaca</name>
    <name type="common">nom. illeg.</name>
    <dbReference type="NCBI Taxonomy" id="47850"/>
    <lineage>
        <taxon>Bacteria</taxon>
        <taxon>Bacillati</taxon>
        <taxon>Actinomycetota</taxon>
        <taxon>Actinomycetes</taxon>
        <taxon>Micromonosporales</taxon>
        <taxon>Micromonosporaceae</taxon>
        <taxon>Micromonospora</taxon>
    </lineage>
</organism>
<name>A0A6N3JSV4_9ACTN</name>
<dbReference type="EMBL" id="CP031263">
    <property type="protein sequence ID" value="AXH88795.1"/>
    <property type="molecule type" value="Genomic_DNA"/>
</dbReference>
<sequence>MGRNIGTLGRTREPLDLEFGYFGATIRVHPQATDAVEMEFLRVGGDVDMKELEGVDLAQIDALPRDRQVKLLRAMGRRVEAAHAALMASLRALIHPDDYDMYWRLGMEHGQQIRDRMADVRAITTAVVEATTDFPTGPLSGSPAGPAATPPASGDASPSPAPPAARGRASDLEMSLALERGRPDLQEFYVMEAEAREAEARQRRDQEQRDQQKLAAAGLA</sequence>
<accession>A0A6N3JSV4</accession>
<feature type="region of interest" description="Disordered" evidence="1">
    <location>
        <begin position="196"/>
        <end position="220"/>
    </location>
</feature>
<gene>
    <name evidence="2" type="ORF">DVH21_01990</name>
</gene>
<proteinExistence type="predicted"/>
<evidence type="ECO:0000313" key="3">
    <source>
        <dbReference type="Proteomes" id="UP000253958"/>
    </source>
</evidence>